<gene>
    <name evidence="12" type="ORF">J437_LFUL013486</name>
</gene>
<proteinExistence type="predicted"/>
<keyword evidence="13" id="KW-1185">Reference proteome</keyword>
<dbReference type="OrthoDB" id="428525at2759"/>
<keyword evidence="2" id="KW-0813">Transport</keyword>
<comment type="subcellular location">
    <subcellularLocation>
        <location evidence="1">Membrane</location>
        <topology evidence="1">Multi-pass membrane protein</topology>
    </subcellularLocation>
</comment>
<organism evidence="12 13">
    <name type="scientific">Ladona fulva</name>
    <name type="common">Scarce chaser dragonfly</name>
    <name type="synonym">Libellula fulva</name>
    <dbReference type="NCBI Taxonomy" id="123851"/>
    <lineage>
        <taxon>Eukaryota</taxon>
        <taxon>Metazoa</taxon>
        <taxon>Ecdysozoa</taxon>
        <taxon>Arthropoda</taxon>
        <taxon>Hexapoda</taxon>
        <taxon>Insecta</taxon>
        <taxon>Pterygota</taxon>
        <taxon>Palaeoptera</taxon>
        <taxon>Odonata</taxon>
        <taxon>Epiprocta</taxon>
        <taxon>Anisoptera</taxon>
        <taxon>Libelluloidea</taxon>
        <taxon>Libellulidae</taxon>
        <taxon>Ladona</taxon>
    </lineage>
</organism>
<reference evidence="12" key="2">
    <citation type="submission" date="2017-10" db="EMBL/GenBank/DDBJ databases">
        <title>Ladona fulva Genome sequencing and assembly.</title>
        <authorList>
            <person name="Murali S."/>
            <person name="Richards S."/>
            <person name="Bandaranaike D."/>
            <person name="Bellair M."/>
            <person name="Blankenburg K."/>
            <person name="Chao H."/>
            <person name="Dinh H."/>
            <person name="Doddapaneni H."/>
            <person name="Dugan-Rocha S."/>
            <person name="Elkadiri S."/>
            <person name="Gnanaolivu R."/>
            <person name="Hernandez B."/>
            <person name="Skinner E."/>
            <person name="Javaid M."/>
            <person name="Lee S."/>
            <person name="Li M."/>
            <person name="Ming W."/>
            <person name="Munidasa M."/>
            <person name="Muniz J."/>
            <person name="Nguyen L."/>
            <person name="Hughes D."/>
            <person name="Osuji N."/>
            <person name="Pu L.-L."/>
            <person name="Puazo M."/>
            <person name="Qu C."/>
            <person name="Quiroz J."/>
            <person name="Raj R."/>
            <person name="Weissenberger G."/>
            <person name="Xin Y."/>
            <person name="Zou X."/>
            <person name="Han Y."/>
            <person name="Worley K."/>
            <person name="Muzny D."/>
            <person name="Gibbs R."/>
        </authorList>
    </citation>
    <scope>NUCLEOTIDE SEQUENCE</scope>
    <source>
        <strain evidence="12">Sampled in the wild</strain>
    </source>
</reference>
<keyword evidence="7" id="KW-0129">CBS domain</keyword>
<keyword evidence="3 10" id="KW-0812">Transmembrane</keyword>
<dbReference type="SUPFAM" id="SSF81340">
    <property type="entry name" value="Clc chloride channel"/>
    <property type="match status" value="1"/>
</dbReference>
<dbReference type="Proteomes" id="UP000792457">
    <property type="component" value="Unassembled WGS sequence"/>
</dbReference>
<dbReference type="InterPro" id="IPR000644">
    <property type="entry name" value="CBS_dom"/>
</dbReference>
<sequence>MFSLEEGASFWNQSLTWRIFFASMVSSFTLSVVLSSYHLHPGQLTYSGLLNFGQFESLSYEFFEFPIFLLMGGIGGLLGSLFNHINYKLTVFRMRCINKKWLKVIEAAIVAMITATIGFGMIYFLDDCKPLGKDPTKYPIQMHCHDGEYNAVAAIWFQTPEASVRSLFHDPPGSHKAVSVGLFFALYFLLSCWTYGLSVSSGLFIPTLLTGAAWGRLIGMGLEFVWPNMARSLVLFGWANPGKYALVGAAAQLGGVVRMTISLTVILIEATGSISFGLPLMIILITAKWFGDYFNEGVYDIHIQLSGVPILPWQPPPLSNNIYASEIMSHPVVTFKTVDSVGYIVDVLRKETYNGFPVVEPSSIPESGSKSFGMFRGLILRSQLIVLLQNKVFNESPEVWKSMNFNMKLFQDAYPRYPTIQQIHVSQQERNFTIDLRPFMNRSPYTVQHSASLPRVFRLFRALGLRHLVVVNGTNEVSF</sequence>
<evidence type="ECO:0000313" key="12">
    <source>
        <dbReference type="EMBL" id="KAG8235524.1"/>
    </source>
</evidence>
<dbReference type="InterPro" id="IPR001807">
    <property type="entry name" value="ClC"/>
</dbReference>
<keyword evidence="9" id="KW-0868">Chloride</keyword>
<keyword evidence="4" id="KW-0677">Repeat</keyword>
<dbReference type="AlphaFoldDB" id="A0A8K0KHV5"/>
<dbReference type="InterPro" id="IPR051280">
    <property type="entry name" value="Cl-channel/antiporter"/>
</dbReference>
<dbReference type="Gene3D" id="1.10.3080.10">
    <property type="entry name" value="Clc chloride channel"/>
    <property type="match status" value="1"/>
</dbReference>
<evidence type="ECO:0000259" key="11">
    <source>
        <dbReference type="SMART" id="SM00116"/>
    </source>
</evidence>
<protein>
    <recommendedName>
        <fullName evidence="11">CBS domain-containing protein</fullName>
    </recommendedName>
</protein>
<feature type="transmembrane region" description="Helical" evidence="10">
    <location>
        <begin position="177"/>
        <end position="196"/>
    </location>
</feature>
<feature type="domain" description="CBS" evidence="11">
    <location>
        <begin position="331"/>
        <end position="389"/>
    </location>
</feature>
<dbReference type="PANTHER" id="PTHR11689">
    <property type="entry name" value="CHLORIDE CHANNEL PROTEIN CLC FAMILY MEMBER"/>
    <property type="match status" value="1"/>
</dbReference>
<evidence type="ECO:0000256" key="3">
    <source>
        <dbReference type="ARBA" id="ARBA00022692"/>
    </source>
</evidence>
<dbReference type="InterPro" id="IPR046342">
    <property type="entry name" value="CBS_dom_sf"/>
</dbReference>
<dbReference type="GO" id="GO:0015108">
    <property type="term" value="F:chloride transmembrane transporter activity"/>
    <property type="evidence" value="ECO:0007669"/>
    <property type="project" value="InterPro"/>
</dbReference>
<evidence type="ECO:0000256" key="10">
    <source>
        <dbReference type="SAM" id="Phobius"/>
    </source>
</evidence>
<dbReference type="InterPro" id="IPR014743">
    <property type="entry name" value="Cl-channel_core"/>
</dbReference>
<keyword evidence="6" id="KW-0406">Ion transport</keyword>
<evidence type="ECO:0000256" key="4">
    <source>
        <dbReference type="ARBA" id="ARBA00022737"/>
    </source>
</evidence>
<accession>A0A8K0KHV5</accession>
<reference evidence="12" key="1">
    <citation type="submission" date="2013-04" db="EMBL/GenBank/DDBJ databases">
        <authorList>
            <person name="Qu J."/>
            <person name="Murali S.C."/>
            <person name="Bandaranaike D."/>
            <person name="Bellair M."/>
            <person name="Blankenburg K."/>
            <person name="Chao H."/>
            <person name="Dinh H."/>
            <person name="Doddapaneni H."/>
            <person name="Downs B."/>
            <person name="Dugan-Rocha S."/>
            <person name="Elkadiri S."/>
            <person name="Gnanaolivu R.D."/>
            <person name="Hernandez B."/>
            <person name="Javaid M."/>
            <person name="Jayaseelan J.C."/>
            <person name="Lee S."/>
            <person name="Li M."/>
            <person name="Ming W."/>
            <person name="Munidasa M."/>
            <person name="Muniz J."/>
            <person name="Nguyen L."/>
            <person name="Ongeri F."/>
            <person name="Osuji N."/>
            <person name="Pu L.-L."/>
            <person name="Puazo M."/>
            <person name="Qu C."/>
            <person name="Quiroz J."/>
            <person name="Raj R."/>
            <person name="Weissenberger G."/>
            <person name="Xin Y."/>
            <person name="Zou X."/>
            <person name="Han Y."/>
            <person name="Richards S."/>
            <person name="Worley K."/>
            <person name="Muzny D."/>
            <person name="Gibbs R."/>
        </authorList>
    </citation>
    <scope>NUCLEOTIDE SEQUENCE</scope>
    <source>
        <strain evidence="12">Sampled in the wild</strain>
    </source>
</reference>
<keyword evidence="5 10" id="KW-1133">Transmembrane helix</keyword>
<dbReference type="Pfam" id="PF00571">
    <property type="entry name" value="CBS"/>
    <property type="match status" value="2"/>
</dbReference>
<dbReference type="Gene3D" id="3.10.580.10">
    <property type="entry name" value="CBS-domain"/>
    <property type="match status" value="1"/>
</dbReference>
<dbReference type="Pfam" id="PF00654">
    <property type="entry name" value="Voltage_CLC"/>
    <property type="match status" value="1"/>
</dbReference>
<dbReference type="GO" id="GO:0005765">
    <property type="term" value="C:lysosomal membrane"/>
    <property type="evidence" value="ECO:0007669"/>
    <property type="project" value="TreeGrafter"/>
</dbReference>
<evidence type="ECO:0000256" key="2">
    <source>
        <dbReference type="ARBA" id="ARBA00022448"/>
    </source>
</evidence>
<feature type="domain" description="CBS" evidence="11">
    <location>
        <begin position="443"/>
        <end position="479"/>
    </location>
</feature>
<keyword evidence="8 10" id="KW-0472">Membrane</keyword>
<evidence type="ECO:0000256" key="1">
    <source>
        <dbReference type="ARBA" id="ARBA00004141"/>
    </source>
</evidence>
<feature type="transmembrane region" description="Helical" evidence="10">
    <location>
        <begin position="104"/>
        <end position="125"/>
    </location>
</feature>
<evidence type="ECO:0000256" key="7">
    <source>
        <dbReference type="ARBA" id="ARBA00023122"/>
    </source>
</evidence>
<dbReference type="CDD" id="cd04591">
    <property type="entry name" value="CBS_pair_voltage-gated_CLC_euk_bac"/>
    <property type="match status" value="1"/>
</dbReference>
<name>A0A8K0KHV5_LADFU</name>
<evidence type="ECO:0000256" key="6">
    <source>
        <dbReference type="ARBA" id="ARBA00023065"/>
    </source>
</evidence>
<feature type="transmembrane region" description="Helical" evidence="10">
    <location>
        <begin position="60"/>
        <end position="83"/>
    </location>
</feature>
<dbReference type="PANTHER" id="PTHR11689:SF136">
    <property type="entry name" value="H(+)_CL(-) EXCHANGE TRANSPORTER 7"/>
    <property type="match status" value="1"/>
</dbReference>
<comment type="caution">
    <text evidence="12">The sequence shown here is derived from an EMBL/GenBank/DDBJ whole genome shotgun (WGS) entry which is preliminary data.</text>
</comment>
<evidence type="ECO:0000313" key="13">
    <source>
        <dbReference type="Proteomes" id="UP000792457"/>
    </source>
</evidence>
<dbReference type="SUPFAM" id="SSF54631">
    <property type="entry name" value="CBS-domain pair"/>
    <property type="match status" value="1"/>
</dbReference>
<evidence type="ECO:0000256" key="9">
    <source>
        <dbReference type="ARBA" id="ARBA00023214"/>
    </source>
</evidence>
<dbReference type="PRINTS" id="PR00762">
    <property type="entry name" value="CLCHANNEL"/>
</dbReference>
<feature type="transmembrane region" description="Helical" evidence="10">
    <location>
        <begin position="203"/>
        <end position="226"/>
    </location>
</feature>
<evidence type="ECO:0000256" key="5">
    <source>
        <dbReference type="ARBA" id="ARBA00022989"/>
    </source>
</evidence>
<feature type="transmembrane region" description="Helical" evidence="10">
    <location>
        <begin position="20"/>
        <end position="40"/>
    </location>
</feature>
<evidence type="ECO:0000256" key="8">
    <source>
        <dbReference type="ARBA" id="ARBA00023136"/>
    </source>
</evidence>
<dbReference type="SMART" id="SM00116">
    <property type="entry name" value="CBS"/>
    <property type="match status" value="2"/>
</dbReference>
<dbReference type="EMBL" id="KZ308920">
    <property type="protein sequence ID" value="KAG8235524.1"/>
    <property type="molecule type" value="Genomic_DNA"/>
</dbReference>
<feature type="transmembrane region" description="Helical" evidence="10">
    <location>
        <begin position="261"/>
        <end position="285"/>
    </location>
</feature>